<evidence type="ECO:0000313" key="2">
    <source>
        <dbReference type="EMBL" id="SFJ89210.1"/>
    </source>
</evidence>
<dbReference type="PANTHER" id="PTHR31270:SF1">
    <property type="entry name" value="GLUTAMINYL-PEPTIDE CYCLOTRANSFERASE"/>
    <property type="match status" value="1"/>
</dbReference>
<dbReference type="GO" id="GO:0016603">
    <property type="term" value="F:glutaminyl-peptide cyclotransferase activity"/>
    <property type="evidence" value="ECO:0007669"/>
    <property type="project" value="InterPro"/>
</dbReference>
<name>A0A1I3V251_9HYPH</name>
<dbReference type="PANTHER" id="PTHR31270">
    <property type="entry name" value="GLUTAMINYL-PEPTIDE CYCLOTRANSFERASE"/>
    <property type="match status" value="1"/>
</dbReference>
<dbReference type="Proteomes" id="UP000323300">
    <property type="component" value="Unassembled WGS sequence"/>
</dbReference>
<reference evidence="2 3" key="1">
    <citation type="submission" date="2016-10" db="EMBL/GenBank/DDBJ databases">
        <authorList>
            <person name="Varghese N."/>
            <person name="Submissions S."/>
        </authorList>
    </citation>
    <scope>NUCLEOTIDE SEQUENCE [LARGE SCALE GENOMIC DNA]</scope>
    <source>
        <strain evidence="2 3">DSM 21822</strain>
    </source>
</reference>
<dbReference type="Pfam" id="PF05096">
    <property type="entry name" value="Glu_cyclase_2"/>
    <property type="match status" value="1"/>
</dbReference>
<keyword evidence="2" id="KW-0808">Transferase</keyword>
<accession>A0A1I3V251</accession>
<proteinExistence type="predicted"/>
<dbReference type="OrthoDB" id="9783700at2"/>
<feature type="chain" id="PRO_5009302230" evidence="1">
    <location>
        <begin position="33"/>
        <end position="277"/>
    </location>
</feature>
<dbReference type="InterPro" id="IPR007788">
    <property type="entry name" value="QCT"/>
</dbReference>
<keyword evidence="1" id="KW-0732">Signal</keyword>
<dbReference type="AlphaFoldDB" id="A0A1I3V251"/>
<dbReference type="SUPFAM" id="SSF63825">
    <property type="entry name" value="YWTD domain"/>
    <property type="match status" value="1"/>
</dbReference>
<sequence length="277" mass="30676">MPRTGMTMFTCFARRAVLALGFALVSATAALAAKECPAPKQLDFVVEKKITRSLSGYTQGLEFRNGKLYESTGRTGGQTRLNLIDLDGKVTTLADLGTSVFGEGLTILDGQIFQLTWQENLVFVYDLHGKQLRRMKNPHLGWGLANDGRNLLFTDGEGMLRYADPKTFRITRELPLRSVGEVEPDWLNELEYVDGKLYGNIYTTPWIVRVDPDSGCVEAVADMSPLNEIITPDEAAAISASAENVLNGIARDPATGLFYITGKRWPMIYVGKFRDIN</sequence>
<gene>
    <name evidence="2" type="ORF">SAMN04488498_101151</name>
</gene>
<evidence type="ECO:0000313" key="3">
    <source>
        <dbReference type="Proteomes" id="UP000323300"/>
    </source>
</evidence>
<feature type="signal peptide" evidence="1">
    <location>
        <begin position="1"/>
        <end position="32"/>
    </location>
</feature>
<organism evidence="2 3">
    <name type="scientific">Neomesorhizobium albiziae</name>
    <dbReference type="NCBI Taxonomy" id="335020"/>
    <lineage>
        <taxon>Bacteria</taxon>
        <taxon>Pseudomonadati</taxon>
        <taxon>Pseudomonadota</taxon>
        <taxon>Alphaproteobacteria</taxon>
        <taxon>Hyphomicrobiales</taxon>
        <taxon>Phyllobacteriaceae</taxon>
        <taxon>Neomesorhizobium</taxon>
    </lineage>
</organism>
<evidence type="ECO:0000256" key="1">
    <source>
        <dbReference type="SAM" id="SignalP"/>
    </source>
</evidence>
<protein>
    <submittedName>
        <fullName evidence="2">Glutamine cyclotransferase</fullName>
    </submittedName>
</protein>
<dbReference type="EMBL" id="FOSL01000001">
    <property type="protein sequence ID" value="SFJ89210.1"/>
    <property type="molecule type" value="Genomic_DNA"/>
</dbReference>
<keyword evidence="3" id="KW-1185">Reference proteome</keyword>